<dbReference type="Gene3D" id="3.40.50.720">
    <property type="entry name" value="NAD(P)-binding Rossmann-like Domain"/>
    <property type="match status" value="1"/>
</dbReference>
<dbReference type="EMBL" id="JAESDN010000006">
    <property type="protein sequence ID" value="KAG7048321.1"/>
    <property type="molecule type" value="Genomic_DNA"/>
</dbReference>
<dbReference type="Proteomes" id="UP000699042">
    <property type="component" value="Unassembled WGS sequence"/>
</dbReference>
<accession>A0A9P7R2G8</accession>
<reference evidence="2" key="1">
    <citation type="submission" date="2021-05" db="EMBL/GenBank/DDBJ databases">
        <title>Comparative genomics of three Colletotrichum scovillei strains and genetic complementation revealed genes involved fungal growth and virulence on chili pepper.</title>
        <authorList>
            <person name="Hsieh D.-K."/>
            <person name="Chuang S.-C."/>
            <person name="Chen C.-Y."/>
            <person name="Chao Y.-T."/>
            <person name="Lu M.-Y.J."/>
            <person name="Lee M.-H."/>
            <person name="Shih M.-C."/>
        </authorList>
    </citation>
    <scope>NUCLEOTIDE SEQUENCE</scope>
    <source>
        <strain evidence="2">Coll-153</strain>
    </source>
</reference>
<dbReference type="SUPFAM" id="SSF51735">
    <property type="entry name" value="NAD(P)-binding Rossmann-fold domains"/>
    <property type="match status" value="1"/>
</dbReference>
<gene>
    <name evidence="2" type="ORF">JMJ77_013965</name>
</gene>
<protein>
    <submittedName>
        <fullName evidence="2">Uncharacterized protein</fullName>
    </submittedName>
</protein>
<keyword evidence="3" id="KW-1185">Reference proteome</keyword>
<feature type="non-terminal residue" evidence="2">
    <location>
        <position position="1"/>
    </location>
</feature>
<evidence type="ECO:0000313" key="2">
    <source>
        <dbReference type="EMBL" id="KAG7048321.1"/>
    </source>
</evidence>
<proteinExistence type="predicted"/>
<evidence type="ECO:0000313" key="3">
    <source>
        <dbReference type="Proteomes" id="UP000699042"/>
    </source>
</evidence>
<name>A0A9P7R2G8_9PEZI</name>
<dbReference type="InterPro" id="IPR036291">
    <property type="entry name" value="NAD(P)-bd_dom_sf"/>
</dbReference>
<sequence>KEVFNQTKTPRKASKGVSPGSPFADRGDLELVQVPNLGAQHTLDQAIKGTSAIAQTGSILSFSDSSRMQYLQSSTVWSRFSRPRLASSPPPPPHAPDHWHIVYQASKVEAEKALWAFVNKNKPHYTVNVVSPATVLGEALCQRHVVYHTRG</sequence>
<evidence type="ECO:0000256" key="1">
    <source>
        <dbReference type="SAM" id="MobiDB-lite"/>
    </source>
</evidence>
<feature type="region of interest" description="Disordered" evidence="1">
    <location>
        <begin position="1"/>
        <end position="26"/>
    </location>
</feature>
<comment type="caution">
    <text evidence="2">The sequence shown here is derived from an EMBL/GenBank/DDBJ whole genome shotgun (WGS) entry which is preliminary data.</text>
</comment>
<dbReference type="AlphaFoldDB" id="A0A9P7R2G8"/>
<organism evidence="2 3">
    <name type="scientific">Colletotrichum scovillei</name>
    <dbReference type="NCBI Taxonomy" id="1209932"/>
    <lineage>
        <taxon>Eukaryota</taxon>
        <taxon>Fungi</taxon>
        <taxon>Dikarya</taxon>
        <taxon>Ascomycota</taxon>
        <taxon>Pezizomycotina</taxon>
        <taxon>Sordariomycetes</taxon>
        <taxon>Hypocreomycetidae</taxon>
        <taxon>Glomerellales</taxon>
        <taxon>Glomerellaceae</taxon>
        <taxon>Colletotrichum</taxon>
        <taxon>Colletotrichum acutatum species complex</taxon>
    </lineage>
</organism>